<name>A0ABW4T4U8_9ACTN</name>
<feature type="transmembrane region" description="Helical" evidence="1">
    <location>
        <begin position="6"/>
        <end position="39"/>
    </location>
</feature>
<keyword evidence="3" id="KW-1185">Reference proteome</keyword>
<proteinExistence type="predicted"/>
<reference evidence="3" key="1">
    <citation type="journal article" date="2019" name="Int. J. Syst. Evol. Microbiol.">
        <title>The Global Catalogue of Microorganisms (GCM) 10K type strain sequencing project: providing services to taxonomists for standard genome sequencing and annotation.</title>
        <authorList>
            <consortium name="The Broad Institute Genomics Platform"/>
            <consortium name="The Broad Institute Genome Sequencing Center for Infectious Disease"/>
            <person name="Wu L."/>
            <person name="Ma J."/>
        </authorList>
    </citation>
    <scope>NUCLEOTIDE SEQUENCE [LARGE SCALE GENOMIC DNA]</scope>
    <source>
        <strain evidence="3">ICMP 6774ER</strain>
    </source>
</reference>
<keyword evidence="1" id="KW-0472">Membrane</keyword>
<dbReference type="EMBL" id="JBHUFV010000047">
    <property type="protein sequence ID" value="MFD1935982.1"/>
    <property type="molecule type" value="Genomic_DNA"/>
</dbReference>
<dbReference type="Proteomes" id="UP001597368">
    <property type="component" value="Unassembled WGS sequence"/>
</dbReference>
<dbReference type="InterPro" id="IPR018730">
    <property type="entry name" value="DUF2273"/>
</dbReference>
<organism evidence="2 3">
    <name type="scientific">Nonomuraea mangrovi</name>
    <dbReference type="NCBI Taxonomy" id="2316207"/>
    <lineage>
        <taxon>Bacteria</taxon>
        <taxon>Bacillati</taxon>
        <taxon>Actinomycetota</taxon>
        <taxon>Actinomycetes</taxon>
        <taxon>Streptosporangiales</taxon>
        <taxon>Streptosporangiaceae</taxon>
        <taxon>Nonomuraea</taxon>
    </lineage>
</organism>
<comment type="caution">
    <text evidence="2">The sequence shown here is derived from an EMBL/GenBank/DDBJ whole genome shotgun (WGS) entry which is preliminary data.</text>
</comment>
<gene>
    <name evidence="2" type="ORF">ACFSKW_31390</name>
</gene>
<protein>
    <submittedName>
        <fullName evidence="2">DUF2273 domain-containing protein</fullName>
    </submittedName>
</protein>
<evidence type="ECO:0000313" key="3">
    <source>
        <dbReference type="Proteomes" id="UP001597368"/>
    </source>
</evidence>
<keyword evidence="1" id="KW-0812">Transmembrane</keyword>
<keyword evidence="1" id="KW-1133">Transmembrane helix</keyword>
<evidence type="ECO:0000256" key="1">
    <source>
        <dbReference type="SAM" id="Phobius"/>
    </source>
</evidence>
<dbReference type="RefSeq" id="WP_379576085.1">
    <property type="nucleotide sequence ID" value="NZ_JBHUFV010000047.1"/>
</dbReference>
<sequence>MNTSSWLPIIGMTVGIILGLTAAFGGLSAFLLVLVLGALGLLVGRIAETGEIDLSAFTSRRR</sequence>
<accession>A0ABW4T4U8</accession>
<dbReference type="Pfam" id="PF10031">
    <property type="entry name" value="DUF2273"/>
    <property type="match status" value="1"/>
</dbReference>
<evidence type="ECO:0000313" key="2">
    <source>
        <dbReference type="EMBL" id="MFD1935982.1"/>
    </source>
</evidence>